<reference evidence="1 2" key="1">
    <citation type="submission" date="2018-09" db="EMBL/GenBank/DDBJ databases">
        <authorList>
            <person name="Peiro R."/>
            <person name="Begona"/>
            <person name="Cbmso G."/>
            <person name="Lopez M."/>
            <person name="Gonzalez S."/>
        </authorList>
    </citation>
    <scope>NUCLEOTIDE SEQUENCE [LARGE SCALE GENOMIC DNA]</scope>
</reference>
<protein>
    <submittedName>
        <fullName evidence="1">Hypothetical_protein</fullName>
    </submittedName>
</protein>
<name>A0A3P3ZJ46_LEIBR</name>
<dbReference type="EMBL" id="LS997634">
    <property type="protein sequence ID" value="SYZ70306.1"/>
    <property type="molecule type" value="Genomic_DNA"/>
</dbReference>
<proteinExistence type="predicted"/>
<accession>A0A3P3ZJ46</accession>
<sequence>MVRTACHGIERCDSTALARLFEDGAGNEGDATMPALSSAAVAYMAKLSPAQRAALRKVTPTNAVLLVVSALFDCLCLLWNSTPGYVKVAQDLFVAYFSGLCNLLQCTSTPVLQRVCASIEAIEVEHLRGSGSVQFQFLKYVNLVVDAVEGPSKVGIAEWFLNMNKRIQEQNYGKHSKL</sequence>
<dbReference type="AlphaFoldDB" id="A0A3P3ZJ46"/>
<evidence type="ECO:0000313" key="2">
    <source>
        <dbReference type="Proteomes" id="UP000319462"/>
    </source>
</evidence>
<dbReference type="Proteomes" id="UP000319462">
    <property type="component" value="Chromosome 35"/>
</dbReference>
<organism evidence="1 2">
    <name type="scientific">Leishmania braziliensis MHOM/BR/75/M2904</name>
    <dbReference type="NCBI Taxonomy" id="420245"/>
    <lineage>
        <taxon>Eukaryota</taxon>
        <taxon>Discoba</taxon>
        <taxon>Euglenozoa</taxon>
        <taxon>Kinetoplastea</taxon>
        <taxon>Metakinetoplastina</taxon>
        <taxon>Trypanosomatida</taxon>
        <taxon>Trypanosomatidae</taxon>
        <taxon>Leishmaniinae</taxon>
        <taxon>Leishmania</taxon>
        <taxon>Leishmania braziliensis species complex</taxon>
    </lineage>
</organism>
<gene>
    <name evidence="1" type="ORF">LBRM2904_35.4940</name>
</gene>
<evidence type="ECO:0000313" key="1">
    <source>
        <dbReference type="EMBL" id="SYZ70306.1"/>
    </source>
</evidence>